<organism evidence="6 7">
    <name type="scientific">Acanthochromis polyacanthus</name>
    <name type="common">spiny chromis</name>
    <dbReference type="NCBI Taxonomy" id="80966"/>
    <lineage>
        <taxon>Eukaryota</taxon>
        <taxon>Metazoa</taxon>
        <taxon>Chordata</taxon>
        <taxon>Craniata</taxon>
        <taxon>Vertebrata</taxon>
        <taxon>Euteleostomi</taxon>
        <taxon>Actinopterygii</taxon>
        <taxon>Neopterygii</taxon>
        <taxon>Teleostei</taxon>
        <taxon>Neoteleostei</taxon>
        <taxon>Acanthomorphata</taxon>
        <taxon>Ovalentaria</taxon>
        <taxon>Pomacentridae</taxon>
        <taxon>Acanthochromis</taxon>
    </lineage>
</organism>
<dbReference type="Proteomes" id="UP000257200">
    <property type="component" value="Unplaced"/>
</dbReference>
<evidence type="ECO:0000256" key="4">
    <source>
        <dbReference type="ARBA" id="ARBA00023136"/>
    </source>
</evidence>
<proteinExistence type="predicted"/>
<keyword evidence="4 5" id="KW-0472">Membrane</keyword>
<dbReference type="Ensembl" id="ENSAPOT00000010537.1">
    <property type="protein sequence ID" value="ENSAPOP00000023754.1"/>
    <property type="gene ID" value="ENSAPOG00000005724.1"/>
</dbReference>
<accession>A0A3Q1G4F7</accession>
<evidence type="ECO:0000256" key="1">
    <source>
        <dbReference type="ARBA" id="ARBA00004141"/>
    </source>
</evidence>
<reference evidence="6" key="1">
    <citation type="submission" date="2025-08" db="UniProtKB">
        <authorList>
            <consortium name="Ensembl"/>
        </authorList>
    </citation>
    <scope>IDENTIFICATION</scope>
</reference>
<evidence type="ECO:0000256" key="3">
    <source>
        <dbReference type="ARBA" id="ARBA00022989"/>
    </source>
</evidence>
<evidence type="ECO:0000313" key="6">
    <source>
        <dbReference type="Ensembl" id="ENSAPOP00000023754.1"/>
    </source>
</evidence>
<name>A0A3Q1G4F7_9TELE</name>
<dbReference type="Pfam" id="PF04103">
    <property type="entry name" value="CD20"/>
    <property type="match status" value="1"/>
</dbReference>
<dbReference type="InParanoid" id="A0A3Q1G4F7"/>
<keyword evidence="2 5" id="KW-0812">Transmembrane</keyword>
<feature type="transmembrane region" description="Helical" evidence="5">
    <location>
        <begin position="160"/>
        <end position="184"/>
    </location>
</feature>
<keyword evidence="7" id="KW-1185">Reference proteome</keyword>
<dbReference type="GO" id="GO:0016020">
    <property type="term" value="C:membrane"/>
    <property type="evidence" value="ECO:0007669"/>
    <property type="project" value="UniProtKB-SubCell"/>
</dbReference>
<feature type="transmembrane region" description="Helical" evidence="5">
    <location>
        <begin position="103"/>
        <end position="120"/>
    </location>
</feature>
<comment type="subcellular location">
    <subcellularLocation>
        <location evidence="1">Membrane</location>
        <topology evidence="1">Multi-pass membrane protein</topology>
    </subcellularLocation>
</comment>
<sequence length="210" mass="22498">MSAELVFASGPGGSDGSVQGTAVGGSKPLHRFIKGQPKIVGTVLLVLGTCFFVNAVALMVNHPSQHYIGTAIPSGFMMGVLFIICGILYIITEHNPSKKTVTISLALSIVSILVAAWTLLNTLPNFAHYHHYHPYGGYSMDENFTESESMWSTYYEAMGISFQAVLVFYCFVGAIIFIVMSSLAGAALRSTKSQAIVVMTASSTETQANQ</sequence>
<dbReference type="AlphaFoldDB" id="A0A3Q1G4F7"/>
<reference evidence="6" key="2">
    <citation type="submission" date="2025-09" db="UniProtKB">
        <authorList>
            <consortium name="Ensembl"/>
        </authorList>
    </citation>
    <scope>IDENTIFICATION</scope>
</reference>
<keyword evidence="3 5" id="KW-1133">Transmembrane helix</keyword>
<protein>
    <submittedName>
        <fullName evidence="6">Membrane-spanning 4-domains subfamily A member 4D-like</fullName>
    </submittedName>
</protein>
<evidence type="ECO:0000256" key="2">
    <source>
        <dbReference type="ARBA" id="ARBA00022692"/>
    </source>
</evidence>
<evidence type="ECO:0000313" key="7">
    <source>
        <dbReference type="Proteomes" id="UP000257200"/>
    </source>
</evidence>
<dbReference type="InterPro" id="IPR007237">
    <property type="entry name" value="CD20-like"/>
</dbReference>
<evidence type="ECO:0000256" key="5">
    <source>
        <dbReference type="SAM" id="Phobius"/>
    </source>
</evidence>
<feature type="transmembrane region" description="Helical" evidence="5">
    <location>
        <begin position="66"/>
        <end position="91"/>
    </location>
</feature>
<dbReference type="GeneTree" id="ENSGT00510000052164"/>
<feature type="transmembrane region" description="Helical" evidence="5">
    <location>
        <begin position="39"/>
        <end position="60"/>
    </location>
</feature>